<evidence type="ECO:0000313" key="2">
    <source>
        <dbReference type="Proteomes" id="UP001234178"/>
    </source>
</evidence>
<dbReference type="EMBL" id="JAOYFB010000036">
    <property type="protein sequence ID" value="KAK4019153.1"/>
    <property type="molecule type" value="Genomic_DNA"/>
</dbReference>
<proteinExistence type="predicted"/>
<evidence type="ECO:0000313" key="1">
    <source>
        <dbReference type="EMBL" id="KAK4019153.1"/>
    </source>
</evidence>
<reference evidence="1 2" key="1">
    <citation type="journal article" date="2023" name="Nucleic Acids Res.">
        <title>The hologenome of Daphnia magna reveals possible DNA methylation and microbiome-mediated evolution of the host genome.</title>
        <authorList>
            <person name="Chaturvedi A."/>
            <person name="Li X."/>
            <person name="Dhandapani V."/>
            <person name="Marshall H."/>
            <person name="Kissane S."/>
            <person name="Cuenca-Cambronero M."/>
            <person name="Asole G."/>
            <person name="Calvet F."/>
            <person name="Ruiz-Romero M."/>
            <person name="Marangio P."/>
            <person name="Guigo R."/>
            <person name="Rago D."/>
            <person name="Mirbahai L."/>
            <person name="Eastwood N."/>
            <person name="Colbourne J.K."/>
            <person name="Zhou J."/>
            <person name="Mallon E."/>
            <person name="Orsini L."/>
        </authorList>
    </citation>
    <scope>NUCLEOTIDE SEQUENCE [LARGE SCALE GENOMIC DNA]</scope>
    <source>
        <strain evidence="1">LRV0_1</strain>
    </source>
</reference>
<protein>
    <submittedName>
        <fullName evidence="1">Uncharacterized protein</fullName>
    </submittedName>
</protein>
<dbReference type="Gene3D" id="2.130.10.130">
    <property type="entry name" value="Integrin alpha, N-terminal"/>
    <property type="match status" value="1"/>
</dbReference>
<dbReference type="Proteomes" id="UP001234178">
    <property type="component" value="Unassembled WGS sequence"/>
</dbReference>
<name>A0ABR0A1X5_9CRUS</name>
<dbReference type="InterPro" id="IPR028994">
    <property type="entry name" value="Integrin_alpha_N"/>
</dbReference>
<sequence>MVVLSAVLLSRAKKKERKMKEQTEMTVTSFALLFLALTSVLAFNVDIPSALTHRGPSGSYFGFSVDLHKDRGVNW</sequence>
<comment type="caution">
    <text evidence="1">The sequence shown here is derived from an EMBL/GenBank/DDBJ whole genome shotgun (WGS) entry which is preliminary data.</text>
</comment>
<accession>A0ABR0A1X5</accession>
<gene>
    <name evidence="1" type="ORF">OUZ56_001182</name>
</gene>
<keyword evidence="2" id="KW-1185">Reference proteome</keyword>
<organism evidence="1 2">
    <name type="scientific">Daphnia magna</name>
    <dbReference type="NCBI Taxonomy" id="35525"/>
    <lineage>
        <taxon>Eukaryota</taxon>
        <taxon>Metazoa</taxon>
        <taxon>Ecdysozoa</taxon>
        <taxon>Arthropoda</taxon>
        <taxon>Crustacea</taxon>
        <taxon>Branchiopoda</taxon>
        <taxon>Diplostraca</taxon>
        <taxon>Cladocera</taxon>
        <taxon>Anomopoda</taxon>
        <taxon>Daphniidae</taxon>
        <taxon>Daphnia</taxon>
    </lineage>
</organism>